<dbReference type="InterPro" id="IPR019734">
    <property type="entry name" value="TPR_rpt"/>
</dbReference>
<dbReference type="PANTHER" id="PTHR45588:SF1">
    <property type="entry name" value="WW DOMAIN-CONTAINING PROTEIN"/>
    <property type="match status" value="1"/>
</dbReference>
<dbReference type="Gene3D" id="1.25.40.10">
    <property type="entry name" value="Tetratricopeptide repeat domain"/>
    <property type="match status" value="2"/>
</dbReference>
<proteinExistence type="predicted"/>
<feature type="repeat" description="TPR" evidence="1">
    <location>
        <begin position="518"/>
        <end position="551"/>
    </location>
</feature>
<evidence type="ECO:0000313" key="4">
    <source>
        <dbReference type="Proteomes" id="UP000244162"/>
    </source>
</evidence>
<comment type="caution">
    <text evidence="3">The sequence shown here is derived from an EMBL/GenBank/DDBJ whole genome shotgun (WGS) entry which is preliminary data.</text>
</comment>
<dbReference type="RefSeq" id="WP_107967576.1">
    <property type="nucleotide sequence ID" value="NZ_NWBU01000007.1"/>
</dbReference>
<name>A0A2T5FYG3_9SPHN</name>
<keyword evidence="1" id="KW-0802">TPR repeat</keyword>
<feature type="repeat" description="TPR" evidence="1">
    <location>
        <begin position="97"/>
        <end position="130"/>
    </location>
</feature>
<feature type="chain" id="PRO_5015400558" description="Tetratricopeptide repeat protein" evidence="2">
    <location>
        <begin position="25"/>
        <end position="594"/>
    </location>
</feature>
<dbReference type="Proteomes" id="UP000244162">
    <property type="component" value="Unassembled WGS sequence"/>
</dbReference>
<evidence type="ECO:0000256" key="1">
    <source>
        <dbReference type="PROSITE-ProRule" id="PRU00339"/>
    </source>
</evidence>
<dbReference type="OrthoDB" id="9778494at2"/>
<dbReference type="Pfam" id="PF13428">
    <property type="entry name" value="TPR_14"/>
    <property type="match status" value="1"/>
</dbReference>
<accession>A0A2T5FYG3</accession>
<keyword evidence="2" id="KW-0732">Signal</keyword>
<dbReference type="AlphaFoldDB" id="A0A2T5FYG3"/>
<reference evidence="3 4" key="1">
    <citation type="submission" date="2017-09" db="EMBL/GenBank/DDBJ databases">
        <title>Sphingomonas panjinensis sp.nov., isolated from oil-contaminated soil.</title>
        <authorList>
            <person name="Wang L."/>
            <person name="Chen L."/>
        </authorList>
    </citation>
    <scope>NUCLEOTIDE SEQUENCE [LARGE SCALE GENOMIC DNA]</scope>
    <source>
        <strain evidence="3 4">FW-11</strain>
    </source>
</reference>
<dbReference type="InterPro" id="IPR011990">
    <property type="entry name" value="TPR-like_helical_dom_sf"/>
</dbReference>
<evidence type="ECO:0008006" key="5">
    <source>
        <dbReference type="Google" id="ProtNLM"/>
    </source>
</evidence>
<keyword evidence="4" id="KW-1185">Reference proteome</keyword>
<dbReference type="PROSITE" id="PS50005">
    <property type="entry name" value="TPR"/>
    <property type="match status" value="2"/>
</dbReference>
<dbReference type="SMART" id="SM00028">
    <property type="entry name" value="TPR"/>
    <property type="match status" value="3"/>
</dbReference>
<sequence length="594" mass="65259">MNTVPKSLALAAAAMLLTSVTPVAAPSFSAEMLGRLDPSPQLGSICGRQGMRGQALRARLQLAAAYQPAPAMSDDPVTLLPGLGNIRFRISTANDMAQRYFDQGLALTYGFNHAEAIRSFREAQRLDPRCAMCWWGEALAHGPNINAPMAPEVIARAVVASGRASTLKRGATPVERALIDALALRYSDDPKADRAALDRRYADAMLDVARRFPQQDDVALLAAEAVMDTRPWDYWEGDGRTPKGKIGEAIGLVETVLARSPDHPQAAHLYIHLMEASAEPARAEAAADRLARPLAPNAGHLVHMPGHLYFRVGRFADSIRVNVAAARVDEAYLARSKEAGIYRFGYYPHNVHFIVTSAQMAGDMETAIREARRLRAILNTDVSAAMPWVQPVDAAPYLAYAQFASPAEIFALPPPDARLRYATAIWHYARAVARAQQRDDDGFATELAAIREIRETTDFKPMEDQLVPASQLLRLAELVAAGRRAYAHGRYEEAVVLYEQAASLEDGIRYMEPPFWYYPVRQSLGAALFRAGRLKDARQAFLAALAQSPNNGWVLFGLAATHRALGDRVSAAAAETALERAWLGDRRWLRMDRL</sequence>
<feature type="signal peptide" evidence="2">
    <location>
        <begin position="1"/>
        <end position="24"/>
    </location>
</feature>
<gene>
    <name evidence="3" type="ORF">CLG96_09140</name>
</gene>
<organism evidence="3 4">
    <name type="scientific">Sphingomonas oleivorans</name>
    <dbReference type="NCBI Taxonomy" id="1735121"/>
    <lineage>
        <taxon>Bacteria</taxon>
        <taxon>Pseudomonadati</taxon>
        <taxon>Pseudomonadota</taxon>
        <taxon>Alphaproteobacteria</taxon>
        <taxon>Sphingomonadales</taxon>
        <taxon>Sphingomonadaceae</taxon>
        <taxon>Sphingomonas</taxon>
    </lineage>
</organism>
<dbReference type="PANTHER" id="PTHR45588">
    <property type="entry name" value="TPR DOMAIN-CONTAINING PROTEIN"/>
    <property type="match status" value="1"/>
</dbReference>
<dbReference type="EMBL" id="NWBU01000007">
    <property type="protein sequence ID" value="PTQ11583.1"/>
    <property type="molecule type" value="Genomic_DNA"/>
</dbReference>
<evidence type="ECO:0000256" key="2">
    <source>
        <dbReference type="SAM" id="SignalP"/>
    </source>
</evidence>
<evidence type="ECO:0000313" key="3">
    <source>
        <dbReference type="EMBL" id="PTQ11583.1"/>
    </source>
</evidence>
<protein>
    <recommendedName>
        <fullName evidence="5">Tetratricopeptide repeat protein</fullName>
    </recommendedName>
</protein>
<dbReference type="SUPFAM" id="SSF48452">
    <property type="entry name" value="TPR-like"/>
    <property type="match status" value="2"/>
</dbReference>